<gene>
    <name evidence="17" type="ORF">FNV43_RR05000</name>
</gene>
<evidence type="ECO:0000256" key="7">
    <source>
        <dbReference type="ARBA" id="ARBA00022801"/>
    </source>
</evidence>
<feature type="domain" description="Pectinesterase inhibitor" evidence="16">
    <location>
        <begin position="57"/>
        <end position="209"/>
    </location>
</feature>
<comment type="catalytic activity">
    <reaction evidence="11 14">
        <text>[(1-&gt;4)-alpha-D-galacturonosyl methyl ester](n) + n H2O = [(1-&gt;4)-alpha-D-galacturonosyl](n) + n methanol + n H(+)</text>
        <dbReference type="Rhea" id="RHEA:22380"/>
        <dbReference type="Rhea" id="RHEA-COMP:14570"/>
        <dbReference type="Rhea" id="RHEA-COMP:14573"/>
        <dbReference type="ChEBI" id="CHEBI:15377"/>
        <dbReference type="ChEBI" id="CHEBI:15378"/>
        <dbReference type="ChEBI" id="CHEBI:17790"/>
        <dbReference type="ChEBI" id="CHEBI:140522"/>
        <dbReference type="ChEBI" id="CHEBI:140523"/>
        <dbReference type="EC" id="3.1.1.11"/>
    </reaction>
</comment>
<dbReference type="UniPathway" id="UPA00545">
    <property type="reaction ID" value="UER00823"/>
</dbReference>
<evidence type="ECO:0000256" key="14">
    <source>
        <dbReference type="RuleBase" id="RU000589"/>
    </source>
</evidence>
<dbReference type="Gene3D" id="2.160.20.10">
    <property type="entry name" value="Single-stranded right-handed beta-helix, Pectin lyase-like"/>
    <property type="match status" value="1"/>
</dbReference>
<name>A0A8K0MQA2_9ROSA</name>
<keyword evidence="15" id="KW-0812">Transmembrane</keyword>
<evidence type="ECO:0000256" key="11">
    <source>
        <dbReference type="ARBA" id="ARBA00047928"/>
    </source>
</evidence>
<dbReference type="AlphaFoldDB" id="A0A8K0MQA2"/>
<dbReference type="EMBL" id="VOIH02000002">
    <property type="protein sequence ID" value="KAF3454552.1"/>
    <property type="molecule type" value="Genomic_DNA"/>
</dbReference>
<evidence type="ECO:0000256" key="4">
    <source>
        <dbReference type="ARBA" id="ARBA00007786"/>
    </source>
</evidence>
<keyword evidence="14" id="KW-0964">Secreted</keyword>
<dbReference type="PROSITE" id="PS00503">
    <property type="entry name" value="PECTINESTERASE_2"/>
    <property type="match status" value="1"/>
</dbReference>
<dbReference type="CDD" id="cd15798">
    <property type="entry name" value="PMEI-like_3"/>
    <property type="match status" value="1"/>
</dbReference>
<evidence type="ECO:0000313" key="17">
    <source>
        <dbReference type="EMBL" id="KAF3454552.1"/>
    </source>
</evidence>
<dbReference type="GO" id="GO:0004857">
    <property type="term" value="F:enzyme inhibitor activity"/>
    <property type="evidence" value="ECO:0007669"/>
    <property type="project" value="InterPro"/>
</dbReference>
<dbReference type="Pfam" id="PF01095">
    <property type="entry name" value="Pectinesterase"/>
    <property type="match status" value="1"/>
</dbReference>
<dbReference type="InterPro" id="IPR006501">
    <property type="entry name" value="Pectinesterase_inhib_dom"/>
</dbReference>
<feature type="active site" evidence="13">
    <location>
        <position position="419"/>
    </location>
</feature>
<comment type="similarity">
    <text evidence="3">In the N-terminal section; belongs to the PMEI family.</text>
</comment>
<proteinExistence type="inferred from homology"/>
<keyword evidence="14" id="KW-0961">Cell wall biogenesis/degradation</keyword>
<feature type="transmembrane region" description="Helical" evidence="15">
    <location>
        <begin position="12"/>
        <end position="36"/>
    </location>
</feature>
<organism evidence="17 18">
    <name type="scientific">Rhamnella rubrinervis</name>
    <dbReference type="NCBI Taxonomy" id="2594499"/>
    <lineage>
        <taxon>Eukaryota</taxon>
        <taxon>Viridiplantae</taxon>
        <taxon>Streptophyta</taxon>
        <taxon>Embryophyta</taxon>
        <taxon>Tracheophyta</taxon>
        <taxon>Spermatophyta</taxon>
        <taxon>Magnoliopsida</taxon>
        <taxon>eudicotyledons</taxon>
        <taxon>Gunneridae</taxon>
        <taxon>Pentapetalae</taxon>
        <taxon>rosids</taxon>
        <taxon>fabids</taxon>
        <taxon>Rosales</taxon>
        <taxon>Rhamnaceae</taxon>
        <taxon>rhamnoid group</taxon>
        <taxon>Rhamneae</taxon>
        <taxon>Rhamnella</taxon>
    </lineage>
</organism>
<dbReference type="EC" id="3.1.1.11" evidence="5 14"/>
<evidence type="ECO:0000256" key="10">
    <source>
        <dbReference type="ARBA" id="ARBA00023180"/>
    </source>
</evidence>
<dbReference type="InterPro" id="IPR035513">
    <property type="entry name" value="Invertase/methylesterase_inhib"/>
</dbReference>
<keyword evidence="7 14" id="KW-0378">Hydrolase</keyword>
<sequence>MSYGDDGKKRKRMAIIGISSLLLVAMVVAVTVGVSLKNDDSSSPSSGNKDGKTEVSASAKAIKSICQPTDYKQECVNSLHAEASNTSDPMELIQAGFKVAMKHISQAANKSLTLQELEKDPRASMALDQCKELMDFAVQELQHSFKKLGAFDVSKIDEMLMDLKIWLSAVITYQETCLDGFKNTTGDAAATMKKALQSSRHLSSNALAMVSEISSMLSGLQIEGLSKRRLLSSGEDLPILGHGERDIDVDWVQAGFRRLLSSPSANVKHDIVVAKDGSGQFKSINEALKKVPTSSNKTTVIYIKEGVYKEYVTIERTMTHVFLIGDGANKTRITGNKSFKGGFPTSMTATVVVLGDRFMARDIGFENTAGAEAHQAVALRVNADEAVLYRCAMDGYQDTLYTHAKRQFYKECTISGTIDFVFGDAAVILQDCTFVVRKPMDNQQCIVTAQGRKERRQPSAIVIQGGKIVADPAYYPVRKQLKSYLGRPWKEYSRTIIMETFIDDLIQPQGWLPWAGTYGIKTCFYSEYNNKGPGALPFSERAKWRGVKNITPQHALDFTVGRWFKGIQWIKDSGVPYVSGMLSATKG</sequence>
<dbReference type="OrthoDB" id="2019149at2759"/>
<comment type="function">
    <text evidence="12 14">Acts in the modification of cell walls via demethylesterification of cell wall pectin.</text>
</comment>
<dbReference type="InterPro" id="IPR033131">
    <property type="entry name" value="Pectinesterase_Asp_AS"/>
</dbReference>
<dbReference type="FunFam" id="2.160.20.10:FF:000001">
    <property type="entry name" value="Pectinesterase"/>
    <property type="match status" value="1"/>
</dbReference>
<evidence type="ECO:0000256" key="8">
    <source>
        <dbReference type="ARBA" id="ARBA00023085"/>
    </source>
</evidence>
<evidence type="ECO:0000256" key="2">
    <source>
        <dbReference type="ARBA" id="ARBA00005184"/>
    </source>
</evidence>
<dbReference type="FunFam" id="1.20.140.40:FF:000001">
    <property type="entry name" value="Pectinesterase"/>
    <property type="match status" value="1"/>
</dbReference>
<comment type="similarity">
    <text evidence="4">In the C-terminal section; belongs to the pectinesterase family.</text>
</comment>
<evidence type="ECO:0000256" key="13">
    <source>
        <dbReference type="PROSITE-ProRule" id="PRU10040"/>
    </source>
</evidence>
<dbReference type="PANTHER" id="PTHR31707">
    <property type="entry name" value="PECTINESTERASE"/>
    <property type="match status" value="1"/>
</dbReference>
<comment type="caution">
    <text evidence="17">The sequence shown here is derived from an EMBL/GenBank/DDBJ whole genome shotgun (WGS) entry which is preliminary data.</text>
</comment>
<comment type="subcellular location">
    <subcellularLocation>
        <location evidence="1 14">Secreted</location>
        <location evidence="1 14">Cell wall</location>
    </subcellularLocation>
</comment>
<dbReference type="InterPro" id="IPR018040">
    <property type="entry name" value="Pectinesterase_Tyr_AS"/>
</dbReference>
<dbReference type="Pfam" id="PF04043">
    <property type="entry name" value="PMEI"/>
    <property type="match status" value="1"/>
</dbReference>
<dbReference type="GO" id="GO:0045490">
    <property type="term" value="P:pectin catabolic process"/>
    <property type="evidence" value="ECO:0007669"/>
    <property type="project" value="UniProtKB-UniRule"/>
</dbReference>
<keyword evidence="10" id="KW-0325">Glycoprotein</keyword>
<dbReference type="Gene3D" id="1.20.140.40">
    <property type="entry name" value="Invertase/pectin methylesterase inhibitor family protein"/>
    <property type="match status" value="1"/>
</dbReference>
<evidence type="ECO:0000256" key="3">
    <source>
        <dbReference type="ARBA" id="ARBA00006027"/>
    </source>
</evidence>
<keyword evidence="9" id="KW-1015">Disulfide bond</keyword>
<evidence type="ECO:0000256" key="6">
    <source>
        <dbReference type="ARBA" id="ARBA00022512"/>
    </source>
</evidence>
<dbReference type="GO" id="GO:0042545">
    <property type="term" value="P:cell wall modification"/>
    <property type="evidence" value="ECO:0007669"/>
    <property type="project" value="UniProtKB-UniRule"/>
</dbReference>
<dbReference type="InterPro" id="IPR012334">
    <property type="entry name" value="Pectin_lyas_fold"/>
</dbReference>
<comment type="pathway">
    <text evidence="2 14">Glycan metabolism; pectin degradation; 2-dehydro-3-deoxy-D-gluconate from pectin: step 1/5.</text>
</comment>
<reference evidence="17" key="1">
    <citation type="submission" date="2020-03" db="EMBL/GenBank/DDBJ databases">
        <title>A high-quality chromosome-level genome assembly of a woody plant with both climbing and erect habits, Rhamnella rubrinervis.</title>
        <authorList>
            <person name="Lu Z."/>
            <person name="Yang Y."/>
            <person name="Zhu X."/>
            <person name="Sun Y."/>
        </authorList>
    </citation>
    <scope>NUCLEOTIDE SEQUENCE</scope>
    <source>
        <strain evidence="17">BYM</strain>
        <tissue evidence="17">Leaf</tissue>
    </source>
</reference>
<keyword evidence="6 14" id="KW-0134">Cell wall</keyword>
<dbReference type="PROSITE" id="PS00800">
    <property type="entry name" value="PECTINESTERASE_1"/>
    <property type="match status" value="1"/>
</dbReference>
<evidence type="ECO:0000259" key="16">
    <source>
        <dbReference type="SMART" id="SM00856"/>
    </source>
</evidence>
<evidence type="ECO:0000256" key="9">
    <source>
        <dbReference type="ARBA" id="ARBA00023157"/>
    </source>
</evidence>
<dbReference type="NCBIfam" id="TIGR01614">
    <property type="entry name" value="PME_inhib"/>
    <property type="match status" value="1"/>
</dbReference>
<evidence type="ECO:0000256" key="15">
    <source>
        <dbReference type="SAM" id="Phobius"/>
    </source>
</evidence>
<evidence type="ECO:0000313" key="18">
    <source>
        <dbReference type="Proteomes" id="UP000796880"/>
    </source>
</evidence>
<dbReference type="InterPro" id="IPR000070">
    <property type="entry name" value="Pectinesterase_cat"/>
</dbReference>
<accession>A0A8K0MQA2</accession>
<dbReference type="SUPFAM" id="SSF51126">
    <property type="entry name" value="Pectin lyase-like"/>
    <property type="match status" value="1"/>
</dbReference>
<dbReference type="SUPFAM" id="SSF101148">
    <property type="entry name" value="Plant invertase/pectin methylesterase inhibitor"/>
    <property type="match status" value="1"/>
</dbReference>
<keyword evidence="15" id="KW-0472">Membrane</keyword>
<dbReference type="SMART" id="SM00856">
    <property type="entry name" value="PMEI"/>
    <property type="match status" value="1"/>
</dbReference>
<protein>
    <recommendedName>
        <fullName evidence="5 14">Pectinesterase</fullName>
        <ecNumber evidence="5 14">3.1.1.11</ecNumber>
    </recommendedName>
</protein>
<keyword evidence="15" id="KW-1133">Transmembrane helix</keyword>
<dbReference type="Proteomes" id="UP000796880">
    <property type="component" value="Unassembled WGS sequence"/>
</dbReference>
<evidence type="ECO:0000256" key="5">
    <source>
        <dbReference type="ARBA" id="ARBA00013229"/>
    </source>
</evidence>
<keyword evidence="8 14" id="KW-0063">Aspartyl esterase</keyword>
<dbReference type="InterPro" id="IPR011050">
    <property type="entry name" value="Pectin_lyase_fold/virulence"/>
</dbReference>
<dbReference type="GO" id="GO:0030599">
    <property type="term" value="F:pectinesterase activity"/>
    <property type="evidence" value="ECO:0007669"/>
    <property type="project" value="UniProtKB-UniRule"/>
</dbReference>
<evidence type="ECO:0000256" key="12">
    <source>
        <dbReference type="ARBA" id="ARBA00057335"/>
    </source>
</evidence>
<keyword evidence="18" id="KW-1185">Reference proteome</keyword>
<evidence type="ECO:0000256" key="1">
    <source>
        <dbReference type="ARBA" id="ARBA00004191"/>
    </source>
</evidence>